<dbReference type="Gene3D" id="3.30.450.20">
    <property type="entry name" value="PAS domain"/>
    <property type="match status" value="1"/>
</dbReference>
<keyword evidence="13" id="KW-0175">Coiled coil</keyword>
<reference evidence="17" key="1">
    <citation type="journal article" date="2019" name="Int. J. Syst. Evol. Microbiol.">
        <title>The Global Catalogue of Microorganisms (GCM) 10K type strain sequencing project: providing services to taxonomists for standard genome sequencing and annotation.</title>
        <authorList>
            <consortium name="The Broad Institute Genomics Platform"/>
            <consortium name="The Broad Institute Genome Sequencing Center for Infectious Disease"/>
            <person name="Wu L."/>
            <person name="Ma J."/>
        </authorList>
    </citation>
    <scope>NUCLEOTIDE SEQUENCE [LARGE SCALE GENOMIC DNA]</scope>
    <source>
        <strain evidence="17">KCTC 22814</strain>
    </source>
</reference>
<dbReference type="InterPro" id="IPR035965">
    <property type="entry name" value="PAS-like_dom_sf"/>
</dbReference>
<dbReference type="Gene3D" id="1.10.287.130">
    <property type="match status" value="1"/>
</dbReference>
<name>A0ABW6BB91_9SPHI</name>
<evidence type="ECO:0000256" key="8">
    <source>
        <dbReference type="ARBA" id="ARBA00022777"/>
    </source>
</evidence>
<dbReference type="InterPro" id="IPR013515">
    <property type="entry name" value="Phytochrome_cen-reg"/>
</dbReference>
<dbReference type="EMBL" id="JBHUPB010000002">
    <property type="protein sequence ID" value="MFD2965945.1"/>
    <property type="molecule type" value="Genomic_DNA"/>
</dbReference>
<dbReference type="InterPro" id="IPR001294">
    <property type="entry name" value="Phytochrome"/>
</dbReference>
<dbReference type="InterPro" id="IPR050351">
    <property type="entry name" value="BphY/WalK/GraS-like"/>
</dbReference>
<keyword evidence="8" id="KW-0418">Kinase</keyword>
<dbReference type="InterPro" id="IPR016132">
    <property type="entry name" value="Phyto_chromo_attachment"/>
</dbReference>
<dbReference type="Pfam" id="PF00360">
    <property type="entry name" value="PHY"/>
    <property type="match status" value="1"/>
</dbReference>
<dbReference type="Gene3D" id="3.30.565.10">
    <property type="entry name" value="Histidine kinase-like ATPase, C-terminal domain"/>
    <property type="match status" value="1"/>
</dbReference>
<dbReference type="Proteomes" id="UP001597525">
    <property type="component" value="Unassembled WGS sequence"/>
</dbReference>
<evidence type="ECO:0000256" key="7">
    <source>
        <dbReference type="ARBA" id="ARBA00022741"/>
    </source>
</evidence>
<evidence type="ECO:0000259" key="15">
    <source>
        <dbReference type="PROSITE" id="PS50109"/>
    </source>
</evidence>
<evidence type="ECO:0000313" key="16">
    <source>
        <dbReference type="EMBL" id="MFD2965945.1"/>
    </source>
</evidence>
<evidence type="ECO:0000256" key="9">
    <source>
        <dbReference type="ARBA" id="ARBA00022840"/>
    </source>
</evidence>
<evidence type="ECO:0000256" key="5">
    <source>
        <dbReference type="ARBA" id="ARBA00022606"/>
    </source>
</evidence>
<feature type="coiled-coil region" evidence="13">
    <location>
        <begin position="485"/>
        <end position="512"/>
    </location>
</feature>
<evidence type="ECO:0000256" key="13">
    <source>
        <dbReference type="SAM" id="Coils"/>
    </source>
</evidence>
<evidence type="ECO:0000256" key="11">
    <source>
        <dbReference type="ARBA" id="ARBA00023012"/>
    </source>
</evidence>
<dbReference type="SUPFAM" id="SSF55781">
    <property type="entry name" value="GAF domain-like"/>
    <property type="match status" value="2"/>
</dbReference>
<dbReference type="Pfam" id="PF08446">
    <property type="entry name" value="PAS_2"/>
    <property type="match status" value="1"/>
</dbReference>
<feature type="domain" description="Histidine kinase" evidence="15">
    <location>
        <begin position="519"/>
        <end position="730"/>
    </location>
</feature>
<comment type="caution">
    <text evidence="16">The sequence shown here is derived from an EMBL/GenBank/DDBJ whole genome shotgun (WGS) entry which is preliminary data.</text>
</comment>
<keyword evidence="5" id="KW-0716">Sensory transduction</keyword>
<dbReference type="PROSITE" id="PS50109">
    <property type="entry name" value="HIS_KIN"/>
    <property type="match status" value="1"/>
</dbReference>
<keyword evidence="10" id="KW-0157">Chromophore</keyword>
<dbReference type="SUPFAM" id="SSF47384">
    <property type="entry name" value="Homodimeric domain of signal transducing histidine kinase"/>
    <property type="match status" value="1"/>
</dbReference>
<dbReference type="PANTHER" id="PTHR42878:SF7">
    <property type="entry name" value="SENSOR HISTIDINE KINASE GLRK"/>
    <property type="match status" value="1"/>
</dbReference>
<dbReference type="InterPro" id="IPR036097">
    <property type="entry name" value="HisK_dim/P_sf"/>
</dbReference>
<evidence type="ECO:0000256" key="12">
    <source>
        <dbReference type="ARBA" id="ARBA00023170"/>
    </source>
</evidence>
<dbReference type="PROSITE" id="PS50046">
    <property type="entry name" value="PHYTOCHROME_2"/>
    <property type="match status" value="1"/>
</dbReference>
<dbReference type="InterPro" id="IPR005467">
    <property type="entry name" value="His_kinase_dom"/>
</dbReference>
<evidence type="ECO:0000256" key="10">
    <source>
        <dbReference type="ARBA" id="ARBA00022991"/>
    </source>
</evidence>
<dbReference type="InterPro" id="IPR003661">
    <property type="entry name" value="HisK_dim/P_dom"/>
</dbReference>
<protein>
    <recommendedName>
        <fullName evidence="3">histidine kinase</fullName>
        <ecNumber evidence="3">2.7.13.3</ecNumber>
    </recommendedName>
</protein>
<dbReference type="Pfam" id="PF01590">
    <property type="entry name" value="GAF"/>
    <property type="match status" value="1"/>
</dbReference>
<dbReference type="InterPro" id="IPR029016">
    <property type="entry name" value="GAF-like_dom_sf"/>
</dbReference>
<evidence type="ECO:0000313" key="17">
    <source>
        <dbReference type="Proteomes" id="UP001597525"/>
    </source>
</evidence>
<dbReference type="SUPFAM" id="SSF55874">
    <property type="entry name" value="ATPase domain of HSP90 chaperone/DNA topoisomerase II/histidine kinase"/>
    <property type="match status" value="1"/>
</dbReference>
<dbReference type="InterPro" id="IPR003018">
    <property type="entry name" value="GAF"/>
</dbReference>
<evidence type="ECO:0000256" key="2">
    <source>
        <dbReference type="ARBA" id="ARBA00006402"/>
    </source>
</evidence>
<keyword evidence="9 16" id="KW-0067">ATP-binding</keyword>
<keyword evidence="12" id="KW-0675">Receptor</keyword>
<dbReference type="CDD" id="cd00082">
    <property type="entry name" value="HisKA"/>
    <property type="match status" value="1"/>
</dbReference>
<keyword evidence="7" id="KW-0547">Nucleotide-binding</keyword>
<dbReference type="Pfam" id="PF00512">
    <property type="entry name" value="HisKA"/>
    <property type="match status" value="1"/>
</dbReference>
<organism evidence="16 17">
    <name type="scientific">Sphingobacterium bambusae</name>
    <dbReference type="NCBI Taxonomy" id="662858"/>
    <lineage>
        <taxon>Bacteria</taxon>
        <taxon>Pseudomonadati</taxon>
        <taxon>Bacteroidota</taxon>
        <taxon>Sphingobacteriia</taxon>
        <taxon>Sphingobacteriales</taxon>
        <taxon>Sphingobacteriaceae</taxon>
        <taxon>Sphingobacterium</taxon>
    </lineage>
</organism>
<evidence type="ECO:0000259" key="14">
    <source>
        <dbReference type="PROSITE" id="PS50046"/>
    </source>
</evidence>
<dbReference type="GO" id="GO:0005524">
    <property type="term" value="F:ATP binding"/>
    <property type="evidence" value="ECO:0007669"/>
    <property type="project" value="UniProtKB-KW"/>
</dbReference>
<dbReference type="Pfam" id="PF02518">
    <property type="entry name" value="HATPase_c"/>
    <property type="match status" value="1"/>
</dbReference>
<dbReference type="PANTHER" id="PTHR42878">
    <property type="entry name" value="TWO-COMPONENT HISTIDINE KINASE"/>
    <property type="match status" value="1"/>
</dbReference>
<evidence type="ECO:0000256" key="6">
    <source>
        <dbReference type="ARBA" id="ARBA00022679"/>
    </source>
</evidence>
<gene>
    <name evidence="16" type="ORF">ACFS7Y_01010</name>
</gene>
<keyword evidence="17" id="KW-1185">Reference proteome</keyword>
<sequence>MNVSHLRCEDEAIQFCGKVQEFGFLLVADEEEQIIAVSENCASWLKVPYKDILKISLTQFVQLHLPRVATDIKRLLASLGTQPIKERQVIELLLADKPFYLSIYNVEQHIYLEFERKHPDYVPSFISLHAYAQKLENTDDIWEALCQCVSDIIGFDRVMTYKFKEDNSGQVVAETVKPGLESYMGLHYPEFDIPKQARALYLKHLSRLTSDIHGPTFALRTAQAESIDLSFSAIRALSPIHLQYLENAGAQASISFSIIVHGKLWGLVTCQHESARLVDLSQRHLCVLLTQYAVNRYLSLQKEIDLDFGKQIKEFELALKEKLILKSDIHPILSAFAPQLCDFAQSDGLAILHKDATFVFGAAPSIPAVRSIHAFINKLNKKPLFKSEDFVLKHGAELQLGDADFAGLVKIDIDSSRTFSLLWFKREQVIERVWAGNPEKIMTYDQQLQAFVPSPRNSFDAWKQLVQGVAPAWQQSDIYFMKRIRQLIRESLLRKSEEIQSLNQELILLNNALDTYSYTVSHDLKNPLSVIKLSVQMLQSKREVSPELLGKLTANIKDAGELMESMLNKIYEFSKVKEFRYEPALIHTDQMIAQIVAHCKTLYIAQHCEVTVGDLHPIFGEKTLIYQLFSNIISNSIKYSSKETSAKVSIHSSVDPRKIRYTIEDNGIGISSTELNSIFDIFKRLSNSSGFEGSGVGLAIVKRIVDRLGVTIDVESEIGRGTRFHLDFPN</sequence>
<dbReference type="InterPro" id="IPR043150">
    <property type="entry name" value="Phytochrome_PHY_sf"/>
</dbReference>
<dbReference type="InterPro" id="IPR003594">
    <property type="entry name" value="HATPase_dom"/>
</dbReference>
<evidence type="ECO:0000256" key="3">
    <source>
        <dbReference type="ARBA" id="ARBA00012438"/>
    </source>
</evidence>
<keyword evidence="11" id="KW-0902">Two-component regulatory system</keyword>
<keyword evidence="4" id="KW-0600">Photoreceptor protein</keyword>
<evidence type="ECO:0000256" key="1">
    <source>
        <dbReference type="ARBA" id="ARBA00000085"/>
    </source>
</evidence>
<accession>A0ABW6BB91</accession>
<evidence type="ECO:0000256" key="4">
    <source>
        <dbReference type="ARBA" id="ARBA00022543"/>
    </source>
</evidence>
<comment type="catalytic activity">
    <reaction evidence="1">
        <text>ATP + protein L-histidine = ADP + protein N-phospho-L-histidine.</text>
        <dbReference type="EC" id="2.7.13.3"/>
    </reaction>
</comment>
<dbReference type="SMART" id="SM00388">
    <property type="entry name" value="HisKA"/>
    <property type="match status" value="1"/>
</dbReference>
<dbReference type="InterPro" id="IPR036890">
    <property type="entry name" value="HATPase_C_sf"/>
</dbReference>
<feature type="domain" description="Phytochrome chromophore attachment site" evidence="14">
    <location>
        <begin position="137"/>
        <end position="291"/>
    </location>
</feature>
<dbReference type="Gene3D" id="3.30.450.270">
    <property type="match status" value="1"/>
</dbReference>
<dbReference type="EC" id="2.7.13.3" evidence="3"/>
<proteinExistence type="inferred from homology"/>
<dbReference type="SUPFAM" id="SSF55785">
    <property type="entry name" value="PYP-like sensor domain (PAS domain)"/>
    <property type="match status" value="1"/>
</dbReference>
<keyword evidence="6" id="KW-0808">Transferase</keyword>
<dbReference type="Gene3D" id="3.30.450.40">
    <property type="match status" value="1"/>
</dbReference>
<dbReference type="PRINTS" id="PR01033">
    <property type="entry name" value="PHYTOCHROME"/>
</dbReference>
<dbReference type="RefSeq" id="WP_320184421.1">
    <property type="nucleotide sequence ID" value="NZ_CP138332.1"/>
</dbReference>
<comment type="similarity">
    <text evidence="2">In the N-terminal section; belongs to the phytochrome family.</text>
</comment>
<dbReference type="InterPro" id="IPR013654">
    <property type="entry name" value="PAS_2"/>
</dbReference>
<dbReference type="SMART" id="SM00387">
    <property type="entry name" value="HATPase_c"/>
    <property type="match status" value="1"/>
</dbReference>